<sequence length="83" mass="9134">SGGDSVRHLQVSIENENYNSGKRSTKWLAKSVPFKEGACIAGYVGDGTPYCKNGTSYTQASECTSNINSFCRVKQIQPVKFFF</sequence>
<accession>A0A7Y6PIH2</accession>
<proteinExistence type="predicted"/>
<dbReference type="EMBL" id="JABWDJ010000484">
    <property type="protein sequence ID" value="NVB76444.1"/>
    <property type="molecule type" value="Genomic_DNA"/>
</dbReference>
<feature type="non-terminal residue" evidence="1">
    <location>
        <position position="1"/>
    </location>
</feature>
<dbReference type="Proteomes" id="UP000524321">
    <property type="component" value="Unassembled WGS sequence"/>
</dbReference>
<gene>
    <name evidence="1" type="ORF">HUV05_23705</name>
</gene>
<dbReference type="AlphaFoldDB" id="A0A7Y6PIH2"/>
<organism evidence="1 2">
    <name type="scientific">Phocaeicola vulgatus</name>
    <name type="common">Bacteroides vulgatus</name>
    <dbReference type="NCBI Taxonomy" id="821"/>
    <lineage>
        <taxon>Bacteria</taxon>
        <taxon>Pseudomonadati</taxon>
        <taxon>Bacteroidota</taxon>
        <taxon>Bacteroidia</taxon>
        <taxon>Bacteroidales</taxon>
        <taxon>Bacteroidaceae</taxon>
        <taxon>Phocaeicola</taxon>
    </lineage>
</organism>
<reference evidence="1 2" key="2">
    <citation type="submission" date="2020-07" db="EMBL/GenBank/DDBJ databases">
        <title>Bacterial metabolism rescues the inhibition of intestinal drug absorption by food and drug additives.</title>
        <authorList>
            <person name="Zou L."/>
            <person name="Spanogiannopoulos P."/>
            <person name="Chien H.-C."/>
            <person name="Pieper L.M."/>
            <person name="Cai W."/>
            <person name="Khuri N."/>
            <person name="Pottel J."/>
            <person name="Vora B."/>
            <person name="Ni Z."/>
            <person name="Tsakalozou E."/>
            <person name="Zhang W."/>
            <person name="Shoichet B.K."/>
            <person name="Giacomini K.M."/>
            <person name="Turnbaugh P.J."/>
        </authorList>
    </citation>
    <scope>NUCLEOTIDE SEQUENCE [LARGE SCALE GENOMIC DNA]</scope>
    <source>
        <strain evidence="1 2">B33</strain>
    </source>
</reference>
<evidence type="ECO:0000313" key="1">
    <source>
        <dbReference type="EMBL" id="NVB76444.1"/>
    </source>
</evidence>
<name>A0A7Y6PIH2_PHOVU</name>
<evidence type="ECO:0000313" key="2">
    <source>
        <dbReference type="Proteomes" id="UP000524321"/>
    </source>
</evidence>
<comment type="caution">
    <text evidence="1">The sequence shown here is derived from an EMBL/GenBank/DDBJ whole genome shotgun (WGS) entry which is preliminary data.</text>
</comment>
<protein>
    <submittedName>
        <fullName evidence="1">Uncharacterized protein</fullName>
    </submittedName>
</protein>
<reference evidence="1 2" key="1">
    <citation type="submission" date="2020-04" db="EMBL/GenBank/DDBJ databases">
        <authorList>
            <person name="Pieper L."/>
        </authorList>
    </citation>
    <scope>NUCLEOTIDE SEQUENCE [LARGE SCALE GENOMIC DNA]</scope>
    <source>
        <strain evidence="1 2">B33</strain>
    </source>
</reference>